<evidence type="ECO:0000256" key="3">
    <source>
        <dbReference type="ARBA" id="ARBA00015316"/>
    </source>
</evidence>
<dbReference type="Pfam" id="PF08617">
    <property type="entry name" value="CGI-121"/>
    <property type="match status" value="1"/>
</dbReference>
<feature type="non-terminal residue" evidence="9">
    <location>
        <position position="242"/>
    </location>
</feature>
<name>A0A9P8G7J4_AURME</name>
<dbReference type="Gene3D" id="3.30.2380.10">
    <property type="entry name" value="CGI121/TPRKB"/>
    <property type="match status" value="1"/>
</dbReference>
<dbReference type="OrthoDB" id="329139at2759"/>
<dbReference type="PANTHER" id="PTHR15840:SF10">
    <property type="entry name" value="EKC_KEOPS COMPLEX SUBUNIT TPRKB"/>
    <property type="match status" value="1"/>
</dbReference>
<comment type="caution">
    <text evidence="9">The sequence shown here is derived from an EMBL/GenBank/DDBJ whole genome shotgun (WGS) entry which is preliminary data.</text>
</comment>
<evidence type="ECO:0000256" key="6">
    <source>
        <dbReference type="ARBA" id="ARBA00023242"/>
    </source>
</evidence>
<reference evidence="9" key="1">
    <citation type="journal article" date="2021" name="J Fungi (Basel)">
        <title>Virulence traits and population genomics of the black yeast Aureobasidium melanogenum.</title>
        <authorList>
            <person name="Cernosa A."/>
            <person name="Sun X."/>
            <person name="Gostincar C."/>
            <person name="Fang C."/>
            <person name="Gunde-Cimerman N."/>
            <person name="Song Z."/>
        </authorList>
    </citation>
    <scope>NUCLEOTIDE SEQUENCE</scope>
    <source>
        <strain evidence="9">EXF-8016</strain>
    </source>
</reference>
<evidence type="ECO:0000313" key="9">
    <source>
        <dbReference type="EMBL" id="KAH0213090.1"/>
    </source>
</evidence>
<accession>A0A9P8G7J4</accession>
<keyword evidence="5" id="KW-0819">tRNA processing</keyword>
<dbReference type="SUPFAM" id="SSF143870">
    <property type="entry name" value="PF0523-like"/>
    <property type="match status" value="1"/>
</dbReference>
<dbReference type="InterPro" id="IPR036504">
    <property type="entry name" value="CGI121/TPRKB_sf"/>
</dbReference>
<comment type="function">
    <text evidence="7">Component of the EKC/KEOPS complex that is required for the formation of a threonylcarbamoyl group on adenosine at position 37 (t(6)A37) in tRNAs that read codons beginning with adenine. The complex is probably involved in the transfer of the threonylcarbamoyl moiety of threonylcarbamoyl-AMP (TC-AMP) to the N6 group of A37. CGI121 acts as an allosteric effector that regulates the t(6)A activity of the complex. The EKC/KEOPS complex also promotes both telomere uncapping and telomere elongation. The complex is required for efficient recruitment of transcriptional coactivators. CGI121 is not required for tRNA modification.</text>
</comment>
<sequence>MSTLETIALPHLPQHHLCVGLFKNVKNAAFLRQQLLAGNADFEYAFLDASVVISRMQFLAASFRGINDLASSRMKSHNVHSEIVFSFSPNNNIAESFRRFGISDTTQNVLAIKVLSPEATAESVSRHLLQNIEGEPVDASDANFAGLADQARLRKIYKLNVQTKKGAANGTASKESEIKELETSILGVMALKDRVYSMLNNQITSTYGHSQLKTGHPVRSAIHKQLNGRLVLRWVTTWESLL</sequence>
<evidence type="ECO:0000256" key="7">
    <source>
        <dbReference type="ARBA" id="ARBA00025043"/>
    </source>
</evidence>
<comment type="similarity">
    <text evidence="2 8">Belongs to the CGI121/TPRKB family.</text>
</comment>
<reference evidence="9" key="2">
    <citation type="submission" date="2021-08" db="EMBL/GenBank/DDBJ databases">
        <authorList>
            <person name="Gostincar C."/>
            <person name="Sun X."/>
            <person name="Song Z."/>
            <person name="Gunde-Cimerman N."/>
        </authorList>
    </citation>
    <scope>NUCLEOTIDE SEQUENCE</scope>
    <source>
        <strain evidence="9">EXF-8016</strain>
    </source>
</reference>
<dbReference type="InterPro" id="IPR013926">
    <property type="entry name" value="CGI121/TPRKB"/>
</dbReference>
<evidence type="ECO:0000256" key="1">
    <source>
        <dbReference type="ARBA" id="ARBA00004123"/>
    </source>
</evidence>
<evidence type="ECO:0000313" key="10">
    <source>
        <dbReference type="Proteomes" id="UP000767238"/>
    </source>
</evidence>
<dbReference type="Proteomes" id="UP000767238">
    <property type="component" value="Unassembled WGS sequence"/>
</dbReference>
<evidence type="ECO:0000256" key="5">
    <source>
        <dbReference type="ARBA" id="ARBA00022694"/>
    </source>
</evidence>
<keyword evidence="6 8" id="KW-0539">Nucleus</keyword>
<dbReference type="GO" id="GO:0005829">
    <property type="term" value="C:cytosol"/>
    <property type="evidence" value="ECO:0007669"/>
    <property type="project" value="TreeGrafter"/>
</dbReference>
<dbReference type="GO" id="GO:0002949">
    <property type="term" value="P:tRNA threonylcarbamoyladenosine modification"/>
    <property type="evidence" value="ECO:0007669"/>
    <property type="project" value="TreeGrafter"/>
</dbReference>
<protein>
    <recommendedName>
        <fullName evidence="4">EKC/KEOPS complex subunit CGI121</fullName>
    </recommendedName>
    <alternativeName>
        <fullName evidence="3">EKC/KEOPS complex subunit cgi121</fullName>
    </alternativeName>
</protein>
<dbReference type="GO" id="GO:0000408">
    <property type="term" value="C:EKC/KEOPS complex"/>
    <property type="evidence" value="ECO:0007669"/>
    <property type="project" value="TreeGrafter"/>
</dbReference>
<evidence type="ECO:0000256" key="4">
    <source>
        <dbReference type="ARBA" id="ARBA00016009"/>
    </source>
</evidence>
<evidence type="ECO:0000256" key="8">
    <source>
        <dbReference type="RuleBase" id="RU004398"/>
    </source>
</evidence>
<comment type="subcellular location">
    <subcellularLocation>
        <location evidence="1">Nucleus</location>
    </subcellularLocation>
</comment>
<dbReference type="PANTHER" id="PTHR15840">
    <property type="entry name" value="CGI-121 FAMILY MEMBER"/>
    <property type="match status" value="1"/>
</dbReference>
<gene>
    <name evidence="9" type="ORF">KCV03_g9079</name>
</gene>
<evidence type="ECO:0000256" key="2">
    <source>
        <dbReference type="ARBA" id="ARBA00005546"/>
    </source>
</evidence>
<dbReference type="EMBL" id="JAHFYH010000102">
    <property type="protein sequence ID" value="KAH0213090.1"/>
    <property type="molecule type" value="Genomic_DNA"/>
</dbReference>
<dbReference type="AlphaFoldDB" id="A0A9P8G7J4"/>
<dbReference type="GO" id="GO:0005634">
    <property type="term" value="C:nucleus"/>
    <property type="evidence" value="ECO:0007669"/>
    <property type="project" value="UniProtKB-SubCell"/>
</dbReference>
<proteinExistence type="inferred from homology"/>
<organism evidence="9 10">
    <name type="scientific">Aureobasidium melanogenum</name>
    <name type="common">Aureobasidium pullulans var. melanogenum</name>
    <dbReference type="NCBI Taxonomy" id="46634"/>
    <lineage>
        <taxon>Eukaryota</taxon>
        <taxon>Fungi</taxon>
        <taxon>Dikarya</taxon>
        <taxon>Ascomycota</taxon>
        <taxon>Pezizomycotina</taxon>
        <taxon>Dothideomycetes</taxon>
        <taxon>Dothideomycetidae</taxon>
        <taxon>Dothideales</taxon>
        <taxon>Saccotheciaceae</taxon>
        <taxon>Aureobasidium</taxon>
    </lineage>
</organism>